<evidence type="ECO:0000256" key="1">
    <source>
        <dbReference type="SAM" id="MobiDB-lite"/>
    </source>
</evidence>
<gene>
    <name evidence="2" type="ORF">WN51_07436</name>
</gene>
<evidence type="ECO:0000313" key="2">
    <source>
        <dbReference type="EMBL" id="KOX78575.1"/>
    </source>
</evidence>
<accession>A0A0M9A728</accession>
<feature type="region of interest" description="Disordered" evidence="1">
    <location>
        <begin position="153"/>
        <end position="179"/>
    </location>
</feature>
<dbReference type="AlphaFoldDB" id="A0A0M9A728"/>
<sequence length="401" mass="46707">MRPMPDSRTLSLKLIDTVFGTFTTNSIYRDRKYGFGKLLLLHGLIAKYRYTSNPNPPERQMQAFPTGRDRAEFLQLDQKIVSDKMQFNNLGKNKRQKDHQRTEILGNPYPQVLVSTMWLARKQEQSVRQSYDRKSNEKFSELHYQLKIDLENPPRTISCGLDQPPDSTSNESKRRVSPPFEAEWNKTNFENYTNQHSNGTLSVRVVTQIQERIDETREEAGRRRRRPRRRQEEEDEDEDEDEDDDDVKEAAWKHTDGVSHARRNANRSTWESAGLFPQWLTQNRISPQLSIIKMSMLVLYMVGDMIVVEEADKAMLNILNDAAPEAEKNFGEDVITVHISTVQMDRANVDSSFKEDSHVTFSNRLKNDLLLFETDSRIKQLSSKLTVSNMQCFTVKKRLIE</sequence>
<dbReference type="Proteomes" id="UP000053105">
    <property type="component" value="Unassembled WGS sequence"/>
</dbReference>
<feature type="region of interest" description="Disordered" evidence="1">
    <location>
        <begin position="216"/>
        <end position="265"/>
    </location>
</feature>
<evidence type="ECO:0000313" key="3">
    <source>
        <dbReference type="Proteomes" id="UP000053105"/>
    </source>
</evidence>
<feature type="compositionally biased region" description="Basic and acidic residues" evidence="1">
    <location>
        <begin position="248"/>
        <end position="259"/>
    </location>
</feature>
<dbReference type="EMBL" id="KQ435720">
    <property type="protein sequence ID" value="KOX78575.1"/>
    <property type="molecule type" value="Genomic_DNA"/>
</dbReference>
<organism evidence="2 3">
    <name type="scientific">Melipona quadrifasciata</name>
    <dbReference type="NCBI Taxonomy" id="166423"/>
    <lineage>
        <taxon>Eukaryota</taxon>
        <taxon>Metazoa</taxon>
        <taxon>Ecdysozoa</taxon>
        <taxon>Arthropoda</taxon>
        <taxon>Hexapoda</taxon>
        <taxon>Insecta</taxon>
        <taxon>Pterygota</taxon>
        <taxon>Neoptera</taxon>
        <taxon>Endopterygota</taxon>
        <taxon>Hymenoptera</taxon>
        <taxon>Apocrita</taxon>
        <taxon>Aculeata</taxon>
        <taxon>Apoidea</taxon>
        <taxon>Anthophila</taxon>
        <taxon>Apidae</taxon>
        <taxon>Melipona</taxon>
    </lineage>
</organism>
<name>A0A0M9A728_9HYME</name>
<keyword evidence="3" id="KW-1185">Reference proteome</keyword>
<reference evidence="2 3" key="1">
    <citation type="submission" date="2015-07" db="EMBL/GenBank/DDBJ databases">
        <title>The genome of Melipona quadrifasciata.</title>
        <authorList>
            <person name="Pan H."/>
            <person name="Kapheim K."/>
        </authorList>
    </citation>
    <scope>NUCLEOTIDE SEQUENCE [LARGE SCALE GENOMIC DNA]</scope>
    <source>
        <strain evidence="2">0111107301</strain>
        <tissue evidence="2">Whole body</tissue>
    </source>
</reference>
<feature type="compositionally biased region" description="Acidic residues" evidence="1">
    <location>
        <begin position="233"/>
        <end position="247"/>
    </location>
</feature>
<protein>
    <submittedName>
        <fullName evidence="2">Uncharacterized protein</fullName>
    </submittedName>
</protein>
<dbReference type="STRING" id="166423.A0A0M9A728"/>
<proteinExistence type="predicted"/>